<dbReference type="Proteomes" id="UP000186817">
    <property type="component" value="Unassembled WGS sequence"/>
</dbReference>
<comment type="caution">
    <text evidence="1">The sequence shown here is derived from an EMBL/GenBank/DDBJ whole genome shotgun (WGS) entry which is preliminary data.</text>
</comment>
<protein>
    <submittedName>
        <fullName evidence="1">Uncharacterized protein</fullName>
    </submittedName>
</protein>
<dbReference type="AlphaFoldDB" id="A0A1Q9BUS6"/>
<feature type="non-terminal residue" evidence="1">
    <location>
        <position position="1"/>
    </location>
</feature>
<proteinExistence type="predicted"/>
<feature type="non-terminal residue" evidence="1">
    <location>
        <position position="50"/>
    </location>
</feature>
<organism evidence="1 2">
    <name type="scientific">Symbiodinium microadriaticum</name>
    <name type="common">Dinoflagellate</name>
    <name type="synonym">Zooxanthella microadriatica</name>
    <dbReference type="NCBI Taxonomy" id="2951"/>
    <lineage>
        <taxon>Eukaryota</taxon>
        <taxon>Sar</taxon>
        <taxon>Alveolata</taxon>
        <taxon>Dinophyceae</taxon>
        <taxon>Suessiales</taxon>
        <taxon>Symbiodiniaceae</taxon>
        <taxon>Symbiodinium</taxon>
    </lineage>
</organism>
<accession>A0A1Q9BUS6</accession>
<keyword evidence="2" id="KW-1185">Reference proteome</keyword>
<evidence type="ECO:0000313" key="2">
    <source>
        <dbReference type="Proteomes" id="UP000186817"/>
    </source>
</evidence>
<name>A0A1Q9BUS6_SYMMI</name>
<gene>
    <name evidence="1" type="ORF">AK812_SmicGene46049</name>
</gene>
<evidence type="ECO:0000313" key="1">
    <source>
        <dbReference type="EMBL" id="OLP74415.1"/>
    </source>
</evidence>
<sequence>EAFTSKIRSLLQTLGALESPPSALRTASGQLVATATFKSQQMAEKAVRTL</sequence>
<dbReference type="EMBL" id="LSRX01003762">
    <property type="protein sequence ID" value="OLP74415.1"/>
    <property type="molecule type" value="Genomic_DNA"/>
</dbReference>
<reference evidence="1 2" key="1">
    <citation type="submission" date="2016-02" db="EMBL/GenBank/DDBJ databases">
        <title>Genome analysis of coral dinoflagellate symbionts highlights evolutionary adaptations to a symbiotic lifestyle.</title>
        <authorList>
            <person name="Aranda M."/>
            <person name="Li Y."/>
            <person name="Liew Y.J."/>
            <person name="Baumgarten S."/>
            <person name="Simakov O."/>
            <person name="Wilson M."/>
            <person name="Piel J."/>
            <person name="Ashoor H."/>
            <person name="Bougouffa S."/>
            <person name="Bajic V.B."/>
            <person name="Ryu T."/>
            <person name="Ravasi T."/>
            <person name="Bayer T."/>
            <person name="Micklem G."/>
            <person name="Kim H."/>
            <person name="Bhak J."/>
            <person name="Lajeunesse T.C."/>
            <person name="Voolstra C.R."/>
        </authorList>
    </citation>
    <scope>NUCLEOTIDE SEQUENCE [LARGE SCALE GENOMIC DNA]</scope>
    <source>
        <strain evidence="1 2">CCMP2467</strain>
    </source>
</reference>